<keyword evidence="3" id="KW-1185">Reference proteome</keyword>
<dbReference type="RefSeq" id="XP_001885371.1">
    <property type="nucleotide sequence ID" value="XM_001885336.1"/>
</dbReference>
<feature type="compositionally biased region" description="Polar residues" evidence="1">
    <location>
        <begin position="72"/>
        <end position="81"/>
    </location>
</feature>
<feature type="compositionally biased region" description="Polar residues" evidence="1">
    <location>
        <begin position="41"/>
        <end position="50"/>
    </location>
</feature>
<dbReference type="EMBL" id="DS547120">
    <property type="protein sequence ID" value="EDR04116.1"/>
    <property type="molecule type" value="Genomic_DNA"/>
</dbReference>
<dbReference type="GeneID" id="6080933"/>
<protein>
    <submittedName>
        <fullName evidence="2">Predicted protein</fullName>
    </submittedName>
</protein>
<dbReference type="OrthoDB" id="2576233at2759"/>
<dbReference type="Pfam" id="PF18759">
    <property type="entry name" value="Plavaka"/>
    <property type="match status" value="1"/>
</dbReference>
<dbReference type="InParanoid" id="B0DMU9"/>
<evidence type="ECO:0000313" key="2">
    <source>
        <dbReference type="EMBL" id="EDR04116.1"/>
    </source>
</evidence>
<accession>B0DMU9</accession>
<dbReference type="KEGG" id="lbc:LACBIDRAFT_306411"/>
<organism evidence="3">
    <name type="scientific">Laccaria bicolor (strain S238N-H82 / ATCC MYA-4686)</name>
    <name type="common">Bicoloured deceiver</name>
    <name type="synonym">Laccaria laccata var. bicolor</name>
    <dbReference type="NCBI Taxonomy" id="486041"/>
    <lineage>
        <taxon>Eukaryota</taxon>
        <taxon>Fungi</taxon>
        <taxon>Dikarya</taxon>
        <taxon>Basidiomycota</taxon>
        <taxon>Agaricomycotina</taxon>
        <taxon>Agaricomycetes</taxon>
        <taxon>Agaricomycetidae</taxon>
        <taxon>Agaricales</taxon>
        <taxon>Agaricineae</taxon>
        <taxon>Hydnangiaceae</taxon>
        <taxon>Laccaria</taxon>
    </lineage>
</organism>
<feature type="region of interest" description="Disordered" evidence="1">
    <location>
        <begin position="122"/>
        <end position="157"/>
    </location>
</feature>
<sequence length="1011" mass="113831">MPSICEGCSNSFNRNGLYSHLRQSKNPHCRAYLARLDNDGSDLSSCGSDQDGSEDSDLSLPSRSEVAGGAMDTSTLPSSTPIFGPAVPTMPPHGNEPISSMNVDPLGDFYGDYGDYSMDDFGMDLEGSGSESGSEEDWIAEEDSDEEGENGIDDEGIDASLADEEGGLEPKRAGSEVPAVEEPDHDIQGPAVRLRGGEEAALQNKPFAVQFPRESAGAVHARGDRDQNAQYFSAVGEADNPYAPFCSKMEWDIARWSKLRGPSSTAFTELMAIEGIIETLGLSFKNTTELNKLIDKSLPGRPGFKRHEIMVGSEVCEVYFRDVIPCIKALFGDSDFSPYLVFRPEKHYTDESKRVRMYHDMHTGRWWWSTQEALEKDKPGATIVPIIVSTDKTQLTLFKNKTAYPLYLTIGNIPKEIRRKPSFRGYILIAYLPMAKLETVVNKAQRRRLLANLYHACMKKILQPLESAGISGVSLTSGDGVTRRGHPILAAFVGDYPEQVLTTGTFTGECPSCLEDRNSLGEYDPDVPPQLRDLDRILKALESFEDDPAGFLRTCADAGIKPLAEPFWKDLPYANIFRSITPDILHQLYQGIMKHLISWIIEALGAEEIDARCRRMPPNHNLRLFTKGISSLSRVTGQEHDQMCRILLGLVLDIPLPDGISSAPLVRCVRALLDFLYLAQYPVHTDETLEILIKLYGTTDNFNTEYTERLHIDLAKDAYAATNFKDEFAQMTLWLERKEKIQHHDQYVKWRLSGSPPIEPREWIPPGLELDRKLSMAKHPSARAVPLDRLERDYGAKFFRVALRRFIARSNEPHLNKRQLEEKIWHIHLPFRKLPVWHKIKYTRQDPFTHVTITADSIHVRHATNDKHGRPVPGRFDTALVNDGTGRETGIQGYRVGRIRVVFSLPQSSLSRLFNDGINIPSHLVYIEWYTSFPDSPDPNHLLYPVSPAKDQEGNNICSIVPLANLRRSIHLLPKFGRVAPKEWTSSTVLDLCGHFYANTFTDRHLYRIMY</sequence>
<evidence type="ECO:0000313" key="3">
    <source>
        <dbReference type="Proteomes" id="UP000001194"/>
    </source>
</evidence>
<name>B0DMU9_LACBS</name>
<feature type="region of interest" description="Disordered" evidence="1">
    <location>
        <begin position="41"/>
        <end position="103"/>
    </location>
</feature>
<evidence type="ECO:0000256" key="1">
    <source>
        <dbReference type="SAM" id="MobiDB-lite"/>
    </source>
</evidence>
<dbReference type="InterPro" id="IPR041078">
    <property type="entry name" value="Plavaka"/>
</dbReference>
<dbReference type="AlphaFoldDB" id="B0DMU9"/>
<dbReference type="HOGENOM" id="CLU_006344_4_3_1"/>
<feature type="compositionally biased region" description="Acidic residues" evidence="1">
    <location>
        <begin position="133"/>
        <end position="157"/>
    </location>
</feature>
<dbReference type="STRING" id="486041.B0DMU9"/>
<dbReference type="Proteomes" id="UP000001194">
    <property type="component" value="Unassembled WGS sequence"/>
</dbReference>
<gene>
    <name evidence="2" type="ORF">LACBIDRAFT_306411</name>
</gene>
<proteinExistence type="predicted"/>
<reference evidence="2 3" key="1">
    <citation type="journal article" date="2008" name="Nature">
        <title>The genome of Laccaria bicolor provides insights into mycorrhizal symbiosis.</title>
        <authorList>
            <person name="Martin F."/>
            <person name="Aerts A."/>
            <person name="Ahren D."/>
            <person name="Brun A."/>
            <person name="Danchin E.G.J."/>
            <person name="Duchaussoy F."/>
            <person name="Gibon J."/>
            <person name="Kohler A."/>
            <person name="Lindquist E."/>
            <person name="Pereda V."/>
            <person name="Salamov A."/>
            <person name="Shapiro H.J."/>
            <person name="Wuyts J."/>
            <person name="Blaudez D."/>
            <person name="Buee M."/>
            <person name="Brokstein P."/>
            <person name="Canbaeck B."/>
            <person name="Cohen D."/>
            <person name="Courty P.E."/>
            <person name="Coutinho P.M."/>
            <person name="Delaruelle C."/>
            <person name="Detter J.C."/>
            <person name="Deveau A."/>
            <person name="DiFazio S."/>
            <person name="Duplessis S."/>
            <person name="Fraissinet-Tachet L."/>
            <person name="Lucic E."/>
            <person name="Frey-Klett P."/>
            <person name="Fourrey C."/>
            <person name="Feussner I."/>
            <person name="Gay G."/>
            <person name="Grimwood J."/>
            <person name="Hoegger P.J."/>
            <person name="Jain P."/>
            <person name="Kilaru S."/>
            <person name="Labbe J."/>
            <person name="Lin Y.C."/>
            <person name="Legue V."/>
            <person name="Le Tacon F."/>
            <person name="Marmeisse R."/>
            <person name="Melayah D."/>
            <person name="Montanini B."/>
            <person name="Muratet M."/>
            <person name="Nehls U."/>
            <person name="Niculita-Hirzel H."/>
            <person name="Oudot-Le Secq M.P."/>
            <person name="Peter M."/>
            <person name="Quesneville H."/>
            <person name="Rajashekar B."/>
            <person name="Reich M."/>
            <person name="Rouhier N."/>
            <person name="Schmutz J."/>
            <person name="Yin T."/>
            <person name="Chalot M."/>
            <person name="Henrissat B."/>
            <person name="Kuees U."/>
            <person name="Lucas S."/>
            <person name="Van de Peer Y."/>
            <person name="Podila G.K."/>
            <person name="Polle A."/>
            <person name="Pukkila P.J."/>
            <person name="Richardson P.M."/>
            <person name="Rouze P."/>
            <person name="Sanders I.R."/>
            <person name="Stajich J.E."/>
            <person name="Tunlid A."/>
            <person name="Tuskan G."/>
            <person name="Grigoriev I.V."/>
        </authorList>
    </citation>
    <scope>NUCLEOTIDE SEQUENCE [LARGE SCALE GENOMIC DNA]</scope>
    <source>
        <strain evidence="3">S238N-H82 / ATCC MYA-4686</strain>
    </source>
</reference>